<dbReference type="InterPro" id="IPR007526">
    <property type="entry name" value="SWIRM"/>
</dbReference>
<dbReference type="GO" id="GO:0140682">
    <property type="term" value="F:FAD-dependent H3K4me/H3K4me3 demethylase activity"/>
    <property type="evidence" value="ECO:0007669"/>
    <property type="project" value="UniProtKB-ARBA"/>
</dbReference>
<keyword evidence="5" id="KW-1185">Reference proteome</keyword>
<dbReference type="GO" id="GO:0005634">
    <property type="term" value="C:nucleus"/>
    <property type="evidence" value="ECO:0007669"/>
    <property type="project" value="UniProtKB-SubCell"/>
</dbReference>
<reference evidence="6" key="1">
    <citation type="submission" date="2022-11" db="UniProtKB">
        <authorList>
            <consortium name="WormBaseParasite"/>
        </authorList>
    </citation>
    <scope>IDENTIFICATION</scope>
</reference>
<evidence type="ECO:0000313" key="6">
    <source>
        <dbReference type="WBParaSite" id="PSAMB.scaffold10208size4266.g33120.t1"/>
    </source>
</evidence>
<accession>A0A914UHE4</accession>
<feature type="domain" description="SWIRM" evidence="4">
    <location>
        <begin position="38"/>
        <end position="137"/>
    </location>
</feature>
<dbReference type="PANTHER" id="PTHR10742:SF386">
    <property type="entry name" value="LYSINE-SPECIFIC HISTONE DEMETHYLASE 1A"/>
    <property type="match status" value="1"/>
</dbReference>
<evidence type="ECO:0000256" key="2">
    <source>
        <dbReference type="ARBA" id="ARBA00005995"/>
    </source>
</evidence>
<dbReference type="FunFam" id="1.10.10.10:FF:000064">
    <property type="entry name" value="Lysine-specific histone demethylase 1A"/>
    <property type="match status" value="1"/>
</dbReference>
<dbReference type="SUPFAM" id="SSF51905">
    <property type="entry name" value="FAD/NAD(P)-binding domain"/>
    <property type="match status" value="1"/>
</dbReference>
<dbReference type="Gene3D" id="1.10.10.10">
    <property type="entry name" value="Winged helix-like DNA-binding domain superfamily/Winged helix DNA-binding domain"/>
    <property type="match status" value="1"/>
</dbReference>
<evidence type="ECO:0000256" key="1">
    <source>
        <dbReference type="ARBA" id="ARBA00004123"/>
    </source>
</evidence>
<dbReference type="GO" id="GO:0050660">
    <property type="term" value="F:flavin adenine dinucleotide binding"/>
    <property type="evidence" value="ECO:0007669"/>
    <property type="project" value="TreeGrafter"/>
</dbReference>
<keyword evidence="3" id="KW-0560">Oxidoreductase</keyword>
<evidence type="ECO:0000259" key="4">
    <source>
        <dbReference type="PROSITE" id="PS50934"/>
    </source>
</evidence>
<dbReference type="GO" id="GO:0003682">
    <property type="term" value="F:chromatin binding"/>
    <property type="evidence" value="ECO:0007669"/>
    <property type="project" value="TreeGrafter"/>
</dbReference>
<name>A0A914UHE4_9BILA</name>
<dbReference type="InterPro" id="IPR009057">
    <property type="entry name" value="Homeodomain-like_sf"/>
</dbReference>
<dbReference type="InterPro" id="IPR036388">
    <property type="entry name" value="WH-like_DNA-bd_sf"/>
</dbReference>
<proteinExistence type="inferred from homology"/>
<dbReference type="PROSITE" id="PS50934">
    <property type="entry name" value="SWIRM"/>
    <property type="match status" value="1"/>
</dbReference>
<dbReference type="AlphaFoldDB" id="A0A914UHE4"/>
<dbReference type="Pfam" id="PF04433">
    <property type="entry name" value="SWIRM"/>
    <property type="match status" value="1"/>
</dbReference>
<dbReference type="Gene3D" id="3.50.50.60">
    <property type="entry name" value="FAD/NAD(P)-binding domain"/>
    <property type="match status" value="1"/>
</dbReference>
<dbReference type="Proteomes" id="UP000887566">
    <property type="component" value="Unplaced"/>
</dbReference>
<dbReference type="InterPro" id="IPR050281">
    <property type="entry name" value="Flavin_monoamine_oxidase"/>
</dbReference>
<comment type="similarity">
    <text evidence="2">Belongs to the flavin monoamine oxidase family.</text>
</comment>
<sequence>MSSWQRTGRPSDQLVAHMMMTMKDNIEILSHEDDDIALEGATTHCRLPHDKLTSQELACFPDIARLSRATHAVFLYLRNKTLQIWLLNPRDELTFTGLLNEIPAPYNSDTNLVRRVHGFLERYGYINFGFIRPDSAVPKSPAKQKRKVVILGAGAAGLAAARQLKGFGCEVVILEARNRVGGRIATYKKGNYVADLGAMIVTGLAGNPVTVLARQMPMTLQKIKTRCPIYDASGKLIDKEKDDVIEKEFNRLLDACAYLAHTKGITDIEGEKLSLGSTFDIIFQQQGKRVREKKLEFWQTYCELQDKQREIQDEMISLKETISKLHAEYSRSMNENENTENVPLLREFQSRCRRRDLQAAIRVRYCLYLW</sequence>
<evidence type="ECO:0000313" key="5">
    <source>
        <dbReference type="Proteomes" id="UP000887566"/>
    </source>
</evidence>
<dbReference type="Gene3D" id="1.10.287.80">
    <property type="entry name" value="ATP synthase, gamma subunit, helix hairpin domain"/>
    <property type="match status" value="1"/>
</dbReference>
<dbReference type="Pfam" id="PF01593">
    <property type="entry name" value="Amino_oxidase"/>
    <property type="match status" value="1"/>
</dbReference>
<protein>
    <submittedName>
        <fullName evidence="6">SWIRM domain-containing protein</fullName>
    </submittedName>
</protein>
<dbReference type="FunFam" id="3.50.50.60:FF:000582">
    <property type="entry name" value="Probable lysine-specific histone demethylase 1"/>
    <property type="match status" value="1"/>
</dbReference>
<comment type="subcellular location">
    <subcellularLocation>
        <location evidence="1">Nucleus</location>
    </subcellularLocation>
</comment>
<dbReference type="WBParaSite" id="PSAMB.scaffold10208size4266.g33120.t1">
    <property type="protein sequence ID" value="PSAMB.scaffold10208size4266.g33120.t1"/>
    <property type="gene ID" value="PSAMB.scaffold10208size4266.g33120"/>
</dbReference>
<dbReference type="InterPro" id="IPR002937">
    <property type="entry name" value="Amino_oxidase"/>
</dbReference>
<dbReference type="PANTHER" id="PTHR10742">
    <property type="entry name" value="FLAVIN MONOAMINE OXIDASE"/>
    <property type="match status" value="1"/>
</dbReference>
<organism evidence="5 6">
    <name type="scientific">Plectus sambesii</name>
    <dbReference type="NCBI Taxonomy" id="2011161"/>
    <lineage>
        <taxon>Eukaryota</taxon>
        <taxon>Metazoa</taxon>
        <taxon>Ecdysozoa</taxon>
        <taxon>Nematoda</taxon>
        <taxon>Chromadorea</taxon>
        <taxon>Plectida</taxon>
        <taxon>Plectina</taxon>
        <taxon>Plectoidea</taxon>
        <taxon>Plectidae</taxon>
        <taxon>Plectus</taxon>
    </lineage>
</organism>
<evidence type="ECO:0000256" key="3">
    <source>
        <dbReference type="ARBA" id="ARBA00023002"/>
    </source>
</evidence>
<dbReference type="SUPFAM" id="SSF46689">
    <property type="entry name" value="Homeodomain-like"/>
    <property type="match status" value="1"/>
</dbReference>
<dbReference type="InterPro" id="IPR036188">
    <property type="entry name" value="FAD/NAD-bd_sf"/>
</dbReference>